<accession>A0A8J2M7E3</accession>
<comment type="caution">
    <text evidence="1">The sequence shown here is derived from an EMBL/GenBank/DDBJ whole genome shotgun (WGS) entry which is preliminary data.</text>
</comment>
<evidence type="ECO:0000313" key="1">
    <source>
        <dbReference type="EMBL" id="CAG9535444.1"/>
    </source>
</evidence>
<gene>
    <name evidence="1" type="ORF">CJOHNSTONI_LOCUS5471</name>
</gene>
<dbReference type="Proteomes" id="UP000746747">
    <property type="component" value="Unassembled WGS sequence"/>
</dbReference>
<dbReference type="OrthoDB" id="10289501at2759"/>
<dbReference type="AlphaFoldDB" id="A0A8J2M7E3"/>
<dbReference type="InterPro" id="IPR016024">
    <property type="entry name" value="ARM-type_fold"/>
</dbReference>
<dbReference type="SUPFAM" id="SSF48371">
    <property type="entry name" value="ARM repeat"/>
    <property type="match status" value="1"/>
</dbReference>
<evidence type="ECO:0000313" key="2">
    <source>
        <dbReference type="Proteomes" id="UP000746747"/>
    </source>
</evidence>
<reference evidence="1" key="1">
    <citation type="submission" date="2021-09" db="EMBL/GenBank/DDBJ databases">
        <authorList>
            <consortium name="Pathogen Informatics"/>
        </authorList>
    </citation>
    <scope>NUCLEOTIDE SEQUENCE</scope>
</reference>
<organism evidence="1 2">
    <name type="scientific">Cercopithifilaria johnstoni</name>
    <dbReference type="NCBI Taxonomy" id="2874296"/>
    <lineage>
        <taxon>Eukaryota</taxon>
        <taxon>Metazoa</taxon>
        <taxon>Ecdysozoa</taxon>
        <taxon>Nematoda</taxon>
        <taxon>Chromadorea</taxon>
        <taxon>Rhabditida</taxon>
        <taxon>Spirurina</taxon>
        <taxon>Spiruromorpha</taxon>
        <taxon>Filarioidea</taxon>
        <taxon>Onchocercidae</taxon>
        <taxon>Cercopithifilaria</taxon>
    </lineage>
</organism>
<name>A0A8J2M7E3_9BILA</name>
<protein>
    <submittedName>
        <fullName evidence="1">Uncharacterized protein</fullName>
    </submittedName>
</protein>
<proteinExistence type="predicted"/>
<dbReference type="EMBL" id="CAKAEH010001377">
    <property type="protein sequence ID" value="CAG9535444.1"/>
    <property type="molecule type" value="Genomic_DNA"/>
</dbReference>
<sequence>MIQLAVGDIRNSGPFVQHYILTLFLNSPTADLAGLFDSCFLKHFVHELITMRQSNQHLANLLLIKLDHNKWRFEWLYSSAVNEDQKVQSIAVRALELLLKRGNPDIQLCKIIVLLLKSENETIREKVAELCSHVVNLKIASLNPEILFWWFVQHYPEVEEFINQHDSFDNNEHTRLFDACVSNPYIEAIPICSEYLSSVLHLIS</sequence>
<keyword evidence="2" id="KW-1185">Reference proteome</keyword>